<dbReference type="EMBL" id="AP023420">
    <property type="protein sequence ID" value="BCK83369.1"/>
    <property type="molecule type" value="Genomic_DNA"/>
</dbReference>
<dbReference type="KEGG" id="pfaa:MM59RIKEN_06880"/>
<dbReference type="AlphaFoldDB" id="A0A810Q4X8"/>
<evidence type="ECO:0000313" key="1">
    <source>
        <dbReference type="EMBL" id="BCK83369.1"/>
    </source>
</evidence>
<accession>A0A810Q4X8</accession>
<dbReference type="RefSeq" id="WP_187032605.1">
    <property type="nucleotide sequence ID" value="NZ_AP023420.1"/>
</dbReference>
<keyword evidence="2" id="KW-1185">Reference proteome</keyword>
<name>A0A810Q4X8_9FIRM</name>
<proteinExistence type="predicted"/>
<sequence length="50" mass="5503">MSDTKVGRRSSHFSPVAAIPGADVPELLDCCITATWKKTMNSQKKYGYRG</sequence>
<protein>
    <submittedName>
        <fullName evidence="1">Uncharacterized protein</fullName>
    </submittedName>
</protein>
<gene>
    <name evidence="1" type="ORF">MM59RIKEN_06880</name>
</gene>
<evidence type="ECO:0000313" key="2">
    <source>
        <dbReference type="Proteomes" id="UP000679848"/>
    </source>
</evidence>
<organism evidence="1 2">
    <name type="scientific">Pusillibacter faecalis</name>
    <dbReference type="NCBI Taxonomy" id="2714358"/>
    <lineage>
        <taxon>Bacteria</taxon>
        <taxon>Bacillati</taxon>
        <taxon>Bacillota</taxon>
        <taxon>Clostridia</taxon>
        <taxon>Eubacteriales</taxon>
        <taxon>Oscillospiraceae</taxon>
        <taxon>Pusillibacter</taxon>
    </lineage>
</organism>
<reference evidence="1" key="1">
    <citation type="submission" date="2020-09" db="EMBL/GenBank/DDBJ databases">
        <title>New species isolated from human feces.</title>
        <authorList>
            <person name="Kitahara M."/>
            <person name="Shigeno Y."/>
            <person name="Shime M."/>
            <person name="Matsumoto Y."/>
            <person name="Nakamura S."/>
            <person name="Motooka D."/>
            <person name="Fukuoka S."/>
            <person name="Nishikawa H."/>
            <person name="Benno Y."/>
        </authorList>
    </citation>
    <scope>NUCLEOTIDE SEQUENCE</scope>
    <source>
        <strain evidence="1">MM59</strain>
    </source>
</reference>
<dbReference type="Proteomes" id="UP000679848">
    <property type="component" value="Chromosome"/>
</dbReference>